<gene>
    <name evidence="2" type="ORF">SAMN05216537_102211</name>
</gene>
<feature type="transmembrane region" description="Helical" evidence="1">
    <location>
        <begin position="96"/>
        <end position="126"/>
    </location>
</feature>
<keyword evidence="1" id="KW-0812">Transmembrane</keyword>
<protein>
    <submittedName>
        <fullName evidence="2">Stage II sporulation protein M</fullName>
    </submittedName>
</protein>
<evidence type="ECO:0000313" key="2">
    <source>
        <dbReference type="EMBL" id="SEF49257.1"/>
    </source>
</evidence>
<dbReference type="EMBL" id="FNUL01000002">
    <property type="protein sequence ID" value="SEF49257.1"/>
    <property type="molecule type" value="Genomic_DNA"/>
</dbReference>
<keyword evidence="1" id="KW-1133">Transmembrane helix</keyword>
<dbReference type="RefSeq" id="WP_103952243.1">
    <property type="nucleotide sequence ID" value="NZ_FNUL01000002.1"/>
</dbReference>
<sequence>MYITKNKAIQLYCIFFALAIVFILLGFTININIEADYNLDPSLLEILINNLVVNGEAILFTIITAGIYSILYLFREFVFLGAVVNSLRRKTTFIRAISFVGIHGVIEVPAIVLSATLGVIIFLSILNYLKSRKANWKFIGKLLIINCLMIIMAALVESFITPFMLKNYIL</sequence>
<feature type="transmembrane region" description="Helical" evidence="1">
    <location>
        <begin position="12"/>
        <end position="33"/>
    </location>
</feature>
<evidence type="ECO:0000313" key="3">
    <source>
        <dbReference type="Proteomes" id="UP000236726"/>
    </source>
</evidence>
<keyword evidence="3" id="KW-1185">Reference proteome</keyword>
<dbReference type="PANTHER" id="PTHR35337">
    <property type="entry name" value="SLR1478 PROTEIN"/>
    <property type="match status" value="1"/>
</dbReference>
<feature type="transmembrane region" description="Helical" evidence="1">
    <location>
        <begin position="138"/>
        <end position="160"/>
    </location>
</feature>
<keyword evidence="1" id="KW-0472">Membrane</keyword>
<feature type="transmembrane region" description="Helical" evidence="1">
    <location>
        <begin position="57"/>
        <end position="84"/>
    </location>
</feature>
<dbReference type="AlphaFoldDB" id="A0A1H5SHP7"/>
<dbReference type="Proteomes" id="UP000236726">
    <property type="component" value="Unassembled WGS sequence"/>
</dbReference>
<dbReference type="PANTHER" id="PTHR35337:SF1">
    <property type="entry name" value="SLR1478 PROTEIN"/>
    <property type="match status" value="1"/>
</dbReference>
<organism evidence="2 3">
    <name type="scientific">Lachnospira multipara</name>
    <dbReference type="NCBI Taxonomy" id="28051"/>
    <lineage>
        <taxon>Bacteria</taxon>
        <taxon>Bacillati</taxon>
        <taxon>Bacillota</taxon>
        <taxon>Clostridia</taxon>
        <taxon>Lachnospirales</taxon>
        <taxon>Lachnospiraceae</taxon>
        <taxon>Lachnospira</taxon>
    </lineage>
</organism>
<name>A0A1H5SHP7_9FIRM</name>
<reference evidence="2 3" key="1">
    <citation type="submission" date="2016-10" db="EMBL/GenBank/DDBJ databases">
        <authorList>
            <person name="de Groot N.N."/>
        </authorList>
    </citation>
    <scope>NUCLEOTIDE SEQUENCE [LARGE SCALE GENOMIC DNA]</scope>
    <source>
        <strain evidence="2 3">D15d</strain>
    </source>
</reference>
<proteinExistence type="predicted"/>
<evidence type="ECO:0000256" key="1">
    <source>
        <dbReference type="SAM" id="Phobius"/>
    </source>
</evidence>
<dbReference type="Pfam" id="PF01944">
    <property type="entry name" value="SpoIIM"/>
    <property type="match status" value="1"/>
</dbReference>
<dbReference type="InterPro" id="IPR002798">
    <property type="entry name" value="SpoIIM-like"/>
</dbReference>
<accession>A0A1H5SHP7</accession>